<feature type="transmembrane region" description="Helical" evidence="7">
    <location>
        <begin position="390"/>
        <end position="414"/>
    </location>
</feature>
<dbReference type="Proteomes" id="UP000253628">
    <property type="component" value="Unassembled WGS sequence"/>
</dbReference>
<keyword evidence="2" id="KW-1003">Cell membrane</keyword>
<evidence type="ECO:0000313" key="10">
    <source>
        <dbReference type="Proteomes" id="UP000253628"/>
    </source>
</evidence>
<keyword evidence="5 7" id="KW-1133">Transmembrane helix</keyword>
<protein>
    <recommendedName>
        <fullName evidence="7">TRAP transporter large permease protein</fullName>
    </recommendedName>
</protein>
<dbReference type="InterPro" id="IPR010656">
    <property type="entry name" value="DctM"/>
</dbReference>
<dbReference type="RefSeq" id="WP_113933610.1">
    <property type="nucleotide sequence ID" value="NZ_JACCEU010000007.1"/>
</dbReference>
<feature type="transmembrane region" description="Helical" evidence="7">
    <location>
        <begin position="213"/>
        <end position="233"/>
    </location>
</feature>
<accession>A0A366H9H6</accession>
<comment type="subunit">
    <text evidence="7">The complex comprises the extracytoplasmic solute receptor protein and the two transmembrane proteins.</text>
</comment>
<keyword evidence="4 7" id="KW-0812">Transmembrane</keyword>
<feature type="transmembrane region" description="Helical" evidence="7">
    <location>
        <begin position="6"/>
        <end position="34"/>
    </location>
</feature>
<keyword evidence="7" id="KW-0813">Transport</keyword>
<name>A0A366H9H6_9BURK</name>
<comment type="subcellular location">
    <subcellularLocation>
        <location evidence="1 7">Cell inner membrane</location>
        <topology evidence="1 7">Multi-pass membrane protein</topology>
    </subcellularLocation>
</comment>
<comment type="similarity">
    <text evidence="7">Belongs to the TRAP transporter large permease family.</text>
</comment>
<feature type="transmembrane region" description="Helical" evidence="7">
    <location>
        <begin position="349"/>
        <end position="370"/>
    </location>
</feature>
<proteinExistence type="inferred from homology"/>
<dbReference type="Pfam" id="PF06808">
    <property type="entry name" value="DctM"/>
    <property type="match status" value="1"/>
</dbReference>
<evidence type="ECO:0000256" key="7">
    <source>
        <dbReference type="RuleBase" id="RU369079"/>
    </source>
</evidence>
<feature type="transmembrane region" description="Helical" evidence="7">
    <location>
        <begin position="169"/>
        <end position="192"/>
    </location>
</feature>
<dbReference type="GO" id="GO:0005886">
    <property type="term" value="C:plasma membrane"/>
    <property type="evidence" value="ECO:0007669"/>
    <property type="project" value="UniProtKB-SubCell"/>
</dbReference>
<comment type="function">
    <text evidence="7">Part of the tripartite ATP-independent periplasmic (TRAP) transport system.</text>
</comment>
<dbReference type="PANTHER" id="PTHR33362:SF5">
    <property type="entry name" value="C4-DICARBOXYLATE TRAP TRANSPORTER LARGE PERMEASE PROTEIN DCTM"/>
    <property type="match status" value="1"/>
</dbReference>
<reference evidence="9 10" key="1">
    <citation type="submission" date="2018-06" db="EMBL/GenBank/DDBJ databases">
        <title>Genomic Encyclopedia of Type Strains, Phase IV (KMG-IV): sequencing the most valuable type-strain genomes for metagenomic binning, comparative biology and taxonomic classification.</title>
        <authorList>
            <person name="Goeker M."/>
        </authorList>
    </citation>
    <scope>NUCLEOTIDE SEQUENCE [LARGE SCALE GENOMIC DNA]</scope>
    <source>
        <strain evidence="9 10">DSM 25520</strain>
    </source>
</reference>
<feature type="transmembrane region" description="Helical" evidence="7">
    <location>
        <begin position="134"/>
        <end position="157"/>
    </location>
</feature>
<dbReference type="OrthoDB" id="9777699at2"/>
<evidence type="ECO:0000256" key="4">
    <source>
        <dbReference type="ARBA" id="ARBA00022692"/>
    </source>
</evidence>
<organism evidence="9 10">
    <name type="scientific">Eoetvoesiella caeni</name>
    <dbReference type="NCBI Taxonomy" id="645616"/>
    <lineage>
        <taxon>Bacteria</taxon>
        <taxon>Pseudomonadati</taxon>
        <taxon>Pseudomonadota</taxon>
        <taxon>Betaproteobacteria</taxon>
        <taxon>Burkholderiales</taxon>
        <taxon>Alcaligenaceae</taxon>
        <taxon>Eoetvoesiella</taxon>
    </lineage>
</organism>
<evidence type="ECO:0000256" key="6">
    <source>
        <dbReference type="ARBA" id="ARBA00023136"/>
    </source>
</evidence>
<feature type="transmembrane region" description="Helical" evidence="7">
    <location>
        <begin position="101"/>
        <end position="122"/>
    </location>
</feature>
<evidence type="ECO:0000256" key="3">
    <source>
        <dbReference type="ARBA" id="ARBA00022519"/>
    </source>
</evidence>
<comment type="caution">
    <text evidence="9">The sequence shown here is derived from an EMBL/GenBank/DDBJ whole genome shotgun (WGS) entry which is preliminary data.</text>
</comment>
<sequence>MSFALGFLPVLFLLCGFPIFIVLIASASVALVFFMQMPMPVLHQTLFGALDSYPLLAVPFFIYAGELMGRGSITTRIVDFVQEGVGPVRGSVGLTTVGTSAIFGAISGVSAASVATIGRAMLPALRKDKYPEPFSAGLITAMGAIDVVIPPSVPMIIYASAAQQSLPKLYAAGVIPGILISLMVAAYVIWFASKHKIGAERKFHWRPFLHATARSAWALGAPVIILGGIYGGIFSPTEAAAVACVYSMFVTCVVFKELRLRDVLEIARTTALFTSQILIIVACASVFGWLLTVNQVPANLIEWINGLAVPHWMLLLTVNILLLAVGCFIDPISAILLLSPLLVPMMQAIGVDAIHFGIIMTVNLAIGLFHPPFGINIFVAQSVLGLDLKTIYRGIIPFLLIYLAALILITYVPWISLGSMRMLMG</sequence>
<keyword evidence="10" id="KW-1185">Reference proteome</keyword>
<dbReference type="NCBIfam" id="TIGR00786">
    <property type="entry name" value="dctM"/>
    <property type="match status" value="1"/>
</dbReference>
<feature type="transmembrane region" description="Helical" evidence="7">
    <location>
        <begin position="46"/>
        <end position="64"/>
    </location>
</feature>
<dbReference type="GO" id="GO:0022857">
    <property type="term" value="F:transmembrane transporter activity"/>
    <property type="evidence" value="ECO:0007669"/>
    <property type="project" value="UniProtKB-UniRule"/>
</dbReference>
<keyword evidence="3 7" id="KW-0997">Cell inner membrane</keyword>
<feature type="transmembrane region" description="Helical" evidence="7">
    <location>
        <begin position="312"/>
        <end position="337"/>
    </location>
</feature>
<feature type="domain" description="TRAP C4-dicarboxylate transport system permease DctM subunit" evidence="8">
    <location>
        <begin position="10"/>
        <end position="415"/>
    </location>
</feature>
<feature type="transmembrane region" description="Helical" evidence="7">
    <location>
        <begin position="270"/>
        <end position="292"/>
    </location>
</feature>
<evidence type="ECO:0000313" key="9">
    <source>
        <dbReference type="EMBL" id="RBP38813.1"/>
    </source>
</evidence>
<dbReference type="PIRSF" id="PIRSF006066">
    <property type="entry name" value="HI0050"/>
    <property type="match status" value="1"/>
</dbReference>
<dbReference type="InterPro" id="IPR004681">
    <property type="entry name" value="TRAP_DctM"/>
</dbReference>
<dbReference type="PANTHER" id="PTHR33362">
    <property type="entry name" value="SIALIC ACID TRAP TRANSPORTER PERMEASE PROTEIN SIAT-RELATED"/>
    <property type="match status" value="1"/>
</dbReference>
<evidence type="ECO:0000259" key="8">
    <source>
        <dbReference type="Pfam" id="PF06808"/>
    </source>
</evidence>
<dbReference type="AlphaFoldDB" id="A0A366H9H6"/>
<gene>
    <name evidence="9" type="ORF">DFR37_106105</name>
</gene>
<evidence type="ECO:0000256" key="5">
    <source>
        <dbReference type="ARBA" id="ARBA00022989"/>
    </source>
</evidence>
<dbReference type="EMBL" id="QNRQ01000006">
    <property type="protein sequence ID" value="RBP38813.1"/>
    <property type="molecule type" value="Genomic_DNA"/>
</dbReference>
<evidence type="ECO:0000256" key="2">
    <source>
        <dbReference type="ARBA" id="ARBA00022475"/>
    </source>
</evidence>
<evidence type="ECO:0000256" key="1">
    <source>
        <dbReference type="ARBA" id="ARBA00004429"/>
    </source>
</evidence>
<keyword evidence="6 7" id="KW-0472">Membrane</keyword>
<feature type="transmembrane region" description="Helical" evidence="7">
    <location>
        <begin position="239"/>
        <end position="258"/>
    </location>
</feature>